<dbReference type="NCBIfam" id="NF033564">
    <property type="entry name" value="transpos_ISAs1"/>
    <property type="match status" value="1"/>
</dbReference>
<dbReference type="PANTHER" id="PTHR30298:SF0">
    <property type="entry name" value="PROTEIN YBFL-RELATED"/>
    <property type="match status" value="1"/>
</dbReference>
<evidence type="ECO:0000313" key="2">
    <source>
        <dbReference type="Proteomes" id="UP000660380"/>
    </source>
</evidence>
<dbReference type="InterPro" id="IPR051698">
    <property type="entry name" value="Transposase_11-like"/>
</dbReference>
<comment type="caution">
    <text evidence="1">The sequence shown here is derived from an EMBL/GenBank/DDBJ whole genome shotgun (WGS) entry which is preliminary data.</text>
</comment>
<proteinExistence type="predicted"/>
<dbReference type="RefSeq" id="WP_084763063.1">
    <property type="nucleotide sequence ID" value="NZ_JACJTA010000031.1"/>
</dbReference>
<dbReference type="Proteomes" id="UP000660380">
    <property type="component" value="Unassembled WGS sequence"/>
</dbReference>
<gene>
    <name evidence="1" type="ORF">H6G81_15780</name>
</gene>
<keyword evidence="2" id="KW-1185">Reference proteome</keyword>
<name>A0ABR8GRR7_9CYAN</name>
<sequence length="118" mass="13285">MPSYSTIRRILIGVDFDILAKIFNQWAQNYVHVDTSEWFGIDGKSIKGTVQDYENEYQNFVSILSVFTAKRGLVLSLSKLENKQGSEISTVKNLITLLDIEGVVFSLDALHCQKKPAS</sequence>
<organism evidence="1 2">
    <name type="scientific">Scytonema hofmannii FACHB-248</name>
    <dbReference type="NCBI Taxonomy" id="1842502"/>
    <lineage>
        <taxon>Bacteria</taxon>
        <taxon>Bacillati</taxon>
        <taxon>Cyanobacteriota</taxon>
        <taxon>Cyanophyceae</taxon>
        <taxon>Nostocales</taxon>
        <taxon>Scytonemataceae</taxon>
        <taxon>Scytonema</taxon>
    </lineage>
</organism>
<dbReference type="PANTHER" id="PTHR30298">
    <property type="entry name" value="H REPEAT-ASSOCIATED PREDICTED TRANSPOSASE"/>
    <property type="match status" value="1"/>
</dbReference>
<protein>
    <submittedName>
        <fullName evidence="1">ISAs1 family transposase</fullName>
    </submittedName>
</protein>
<dbReference type="InterPro" id="IPR047647">
    <property type="entry name" value="ISAs1_transpos"/>
</dbReference>
<evidence type="ECO:0000313" key="1">
    <source>
        <dbReference type="EMBL" id="MBD2605941.1"/>
    </source>
</evidence>
<reference evidence="1 2" key="1">
    <citation type="journal article" date="2020" name="ISME J.">
        <title>Comparative genomics reveals insights into cyanobacterial evolution and habitat adaptation.</title>
        <authorList>
            <person name="Chen M.Y."/>
            <person name="Teng W.K."/>
            <person name="Zhao L."/>
            <person name="Hu C.X."/>
            <person name="Zhou Y.K."/>
            <person name="Han B.P."/>
            <person name="Song L.R."/>
            <person name="Shu W.S."/>
        </authorList>
    </citation>
    <scope>NUCLEOTIDE SEQUENCE [LARGE SCALE GENOMIC DNA]</scope>
    <source>
        <strain evidence="1 2">FACHB-248</strain>
    </source>
</reference>
<accession>A0ABR8GRR7</accession>
<dbReference type="EMBL" id="JACJTA010000031">
    <property type="protein sequence ID" value="MBD2605941.1"/>
    <property type="molecule type" value="Genomic_DNA"/>
</dbReference>